<accession>A0A0R3X893</accession>
<dbReference type="WBParaSite" id="TTAC_0000976801-mRNA-1">
    <property type="protein sequence ID" value="TTAC_0000976801-mRNA-1"/>
    <property type="gene ID" value="TTAC_0000976801"/>
</dbReference>
<dbReference type="OrthoDB" id="430044at2759"/>
<dbReference type="GO" id="GO:0009653">
    <property type="term" value="P:anatomical structure morphogenesis"/>
    <property type="evidence" value="ECO:0007669"/>
    <property type="project" value="TreeGrafter"/>
</dbReference>
<protein>
    <submittedName>
        <fullName evidence="3">Proto-oncogene tyrosine-protein kinase receptor Ret</fullName>
    </submittedName>
</protein>
<dbReference type="Proteomes" id="UP000274429">
    <property type="component" value="Unassembled WGS sequence"/>
</dbReference>
<dbReference type="EMBL" id="UYWX01021025">
    <property type="protein sequence ID" value="VDM34671.1"/>
    <property type="molecule type" value="Genomic_DNA"/>
</dbReference>
<gene>
    <name evidence="1" type="ORF">TTAC_LOCUS9753</name>
</gene>
<dbReference type="PANTHER" id="PTHR45739:SF12">
    <property type="entry name" value="CHONDROITIN SULFATE PROTEOGLYCAN 4-LIKE ISOFORM X2"/>
    <property type="match status" value="1"/>
</dbReference>
<dbReference type="STRING" id="6205.A0A0R3X893"/>
<evidence type="ECO:0000313" key="3">
    <source>
        <dbReference type="WBParaSite" id="TTAC_0000976801-mRNA-1"/>
    </source>
</evidence>
<reference evidence="3" key="1">
    <citation type="submission" date="2017-02" db="UniProtKB">
        <authorList>
            <consortium name="WormBaseParasite"/>
        </authorList>
    </citation>
    <scope>IDENTIFICATION</scope>
</reference>
<reference evidence="1 2" key="2">
    <citation type="submission" date="2018-11" db="EMBL/GenBank/DDBJ databases">
        <authorList>
            <consortium name="Pathogen Informatics"/>
        </authorList>
    </citation>
    <scope>NUCLEOTIDE SEQUENCE [LARGE SCALE GENOMIC DNA]</scope>
</reference>
<organism evidence="3">
    <name type="scientific">Hydatigena taeniaeformis</name>
    <name type="common">Feline tapeworm</name>
    <name type="synonym">Taenia taeniaeformis</name>
    <dbReference type="NCBI Taxonomy" id="6205"/>
    <lineage>
        <taxon>Eukaryota</taxon>
        <taxon>Metazoa</taxon>
        <taxon>Spiralia</taxon>
        <taxon>Lophotrochozoa</taxon>
        <taxon>Platyhelminthes</taxon>
        <taxon>Cestoda</taxon>
        <taxon>Eucestoda</taxon>
        <taxon>Cyclophyllidea</taxon>
        <taxon>Taeniidae</taxon>
        <taxon>Hydatigera</taxon>
    </lineage>
</organism>
<dbReference type="AlphaFoldDB" id="A0A0R3X893"/>
<sequence length="812" mass="91652">MHPPQSIYYTITKVTKHGHIYLQKDNQEKVYLGLGSVFRQSDINTGQLLYKFRRVINDWSNTELRIGEGLIYVKDEFHFRVHLHAYRPKHEHIFDIDILESNEDTKATPSVLNLSLHLRKQVGFTKRHEFLTIQPPLIEIKGKECLKMPPTQIKSPPLFEYIIEIVSQPKSGKVYIVEPGKNCAIDTPFLPVSLLTKGMLLYAHDGSHQTMNDEFQFRIICQDTRGLFDSVTDQQMPLHLLTLKQMLKYAPPLWNAFTETFHIRIKSDNHIPPQINLRVQDEKLVVEAHGDSILSQRHFYLSCPHPQSSSACSGGYFTEQGKDTLLTTIVVSSTSAQVFNVIPQVPSRFCLHCFLSDGVYSYYREIPTFYSKVMVELQKEVTITSTVNGTTYIFFEVAHNADVSSEDINLRVVRPPFSGCLLFDDHTADEFNYSAILQYRITYWQCKSLHHRMFSISNLTELRSAALLESTLTVEDFDALTLALAMPTPQGISWGGRVNVKVRLTMSDLTVLRHITLHASVALPRIQVEPNVLSVQLANRSDRQFTEVQISCSAMQLRDLLPGQSVARVDVFYKVLSGPHRGKLIMLRSQVRVANVQIFSLKDVQEGYVHFIPSTKCKNETVDDLNLLEHLTDSRGSVYKRQLTIRIRISHRRYAISLSARLVRGDRETRVPRRVVVLFLVVKAVPLHLTRLAPPQVWWNSVVAITSAHLAAQKTAALNVEEGGGGGGGGGEKEVNCGSMCCDGGMEYKVVNTYGGVLSWSVSEKVAITSFGDREVREGGVAFHHDGEWHQQSALLAFGLTLLPPPPPLLLL</sequence>
<keyword evidence="2" id="KW-1185">Reference proteome</keyword>
<dbReference type="PANTHER" id="PTHR45739">
    <property type="entry name" value="MATRIX PROTEIN, PUTATIVE-RELATED"/>
    <property type="match status" value="1"/>
</dbReference>
<evidence type="ECO:0000313" key="2">
    <source>
        <dbReference type="Proteomes" id="UP000274429"/>
    </source>
</evidence>
<proteinExistence type="predicted"/>
<evidence type="ECO:0000313" key="1">
    <source>
        <dbReference type="EMBL" id="VDM34671.1"/>
    </source>
</evidence>
<dbReference type="InterPro" id="IPR051561">
    <property type="entry name" value="FRAS1_ECM"/>
</dbReference>
<name>A0A0R3X893_HYDTA</name>